<feature type="transmembrane region" description="Helical" evidence="9">
    <location>
        <begin position="110"/>
        <end position="132"/>
    </location>
</feature>
<dbReference type="GO" id="GO:0032217">
    <property type="term" value="F:riboflavin transmembrane transporter activity"/>
    <property type="evidence" value="ECO:0007669"/>
    <property type="project" value="UniProtKB-UniRule"/>
</dbReference>
<keyword evidence="7 8" id="KW-0472">Membrane</keyword>
<feature type="transmembrane region" description="Helical" evidence="9">
    <location>
        <begin position="49"/>
        <end position="67"/>
    </location>
</feature>
<dbReference type="GO" id="GO:0005886">
    <property type="term" value="C:plasma membrane"/>
    <property type="evidence" value="ECO:0007669"/>
    <property type="project" value="UniProtKB-SubCell"/>
</dbReference>
<protein>
    <recommendedName>
        <fullName evidence="8">Riboflavin transporter</fullName>
    </recommendedName>
</protein>
<evidence type="ECO:0000256" key="3">
    <source>
        <dbReference type="ARBA" id="ARBA00022448"/>
    </source>
</evidence>
<dbReference type="RefSeq" id="WP_126807260.1">
    <property type="nucleotide sequence ID" value="NZ_NGKA01000003.1"/>
</dbReference>
<gene>
    <name evidence="10" type="ORF">CBF29_03215</name>
</gene>
<keyword evidence="6 9" id="KW-1133">Transmembrane helix</keyword>
<evidence type="ECO:0000256" key="7">
    <source>
        <dbReference type="ARBA" id="ARBA00023136"/>
    </source>
</evidence>
<keyword evidence="3 8" id="KW-0813">Transport</keyword>
<dbReference type="AlphaFoldDB" id="A0A430B1W9"/>
<dbReference type="InterPro" id="IPR025720">
    <property type="entry name" value="RibU"/>
</dbReference>
<comment type="subcellular location">
    <subcellularLocation>
        <location evidence="1">Cell membrane</location>
        <topology evidence="1">Multi-pass membrane protein</topology>
    </subcellularLocation>
</comment>
<name>A0A430B1W9_9ENTE</name>
<dbReference type="Gene3D" id="1.10.1760.20">
    <property type="match status" value="1"/>
</dbReference>
<evidence type="ECO:0000256" key="9">
    <source>
        <dbReference type="SAM" id="Phobius"/>
    </source>
</evidence>
<keyword evidence="4 8" id="KW-1003">Cell membrane</keyword>
<dbReference type="PANTHER" id="PTHR38438">
    <property type="entry name" value="RIBOFLAVIN TRANSPORTER RIBU"/>
    <property type="match status" value="1"/>
</dbReference>
<accession>A0A430B1W9</accession>
<proteinExistence type="inferred from homology"/>
<sequence>MRNEKTQKMVTVAFLGAIAYLLMLLKFPLPFMPPFMDFDLAAIPELLATLLYGPLSGVGVVTIKLLIKIATVGSSSMFTGEIQNFILSSSFVLPVWFVYRKKQTNASLSLGIFSGVIFTTFIACLSNIYFIIPFYSRLYGLSMEAIIKMTQAVNPYVNSVPRLVMLGIIPFNLIKLGVNATIVVGLFKKLSVIFNKRRETHGV</sequence>
<dbReference type="PANTHER" id="PTHR38438:SF1">
    <property type="entry name" value="RIBOFLAVIN TRANSPORTER RIBU"/>
    <property type="match status" value="1"/>
</dbReference>
<evidence type="ECO:0000256" key="2">
    <source>
        <dbReference type="ARBA" id="ARBA00005540"/>
    </source>
</evidence>
<dbReference type="Pfam" id="PF12822">
    <property type="entry name" value="ECF_trnsprt"/>
    <property type="match status" value="1"/>
</dbReference>
<evidence type="ECO:0000313" key="11">
    <source>
        <dbReference type="Proteomes" id="UP000287605"/>
    </source>
</evidence>
<dbReference type="PIRSF" id="PIRSF037778">
    <property type="entry name" value="UCP037778_transp_RibU"/>
    <property type="match status" value="1"/>
</dbReference>
<evidence type="ECO:0000313" key="10">
    <source>
        <dbReference type="EMBL" id="RSU14324.1"/>
    </source>
</evidence>
<feature type="transmembrane region" description="Helical" evidence="9">
    <location>
        <begin position="12"/>
        <end position="29"/>
    </location>
</feature>
<evidence type="ECO:0000256" key="6">
    <source>
        <dbReference type="ARBA" id="ARBA00022989"/>
    </source>
</evidence>
<evidence type="ECO:0000256" key="8">
    <source>
        <dbReference type="PIRNR" id="PIRNR037778"/>
    </source>
</evidence>
<comment type="function">
    <text evidence="8">Probably a riboflavin-binding protein that interacts with the energy-coupling factor (ECF) ABC-transporter complex.</text>
</comment>
<evidence type="ECO:0000256" key="4">
    <source>
        <dbReference type="ARBA" id="ARBA00022475"/>
    </source>
</evidence>
<dbReference type="EMBL" id="NGKA01000003">
    <property type="protein sequence ID" value="RSU14324.1"/>
    <property type="molecule type" value="Genomic_DNA"/>
</dbReference>
<keyword evidence="11" id="KW-1185">Reference proteome</keyword>
<keyword evidence="5 9" id="KW-0812">Transmembrane</keyword>
<evidence type="ECO:0000256" key="1">
    <source>
        <dbReference type="ARBA" id="ARBA00004651"/>
    </source>
</evidence>
<reference evidence="10 11" key="1">
    <citation type="submission" date="2017-05" db="EMBL/GenBank/DDBJ databases">
        <title>Vagococcus spp. assemblies.</title>
        <authorList>
            <person name="Gulvik C.A."/>
        </authorList>
    </citation>
    <scope>NUCLEOTIDE SEQUENCE [LARGE SCALE GENOMIC DNA]</scope>
    <source>
        <strain evidence="10 11">CCUG 51432</strain>
    </source>
</reference>
<dbReference type="Proteomes" id="UP000287605">
    <property type="component" value="Unassembled WGS sequence"/>
</dbReference>
<evidence type="ECO:0000256" key="5">
    <source>
        <dbReference type="ARBA" id="ARBA00022692"/>
    </source>
</evidence>
<organism evidence="10 11">
    <name type="scientific">Vagococcus elongatus</name>
    <dbReference type="NCBI Taxonomy" id="180344"/>
    <lineage>
        <taxon>Bacteria</taxon>
        <taxon>Bacillati</taxon>
        <taxon>Bacillota</taxon>
        <taxon>Bacilli</taxon>
        <taxon>Lactobacillales</taxon>
        <taxon>Enterococcaceae</taxon>
        <taxon>Vagococcus</taxon>
    </lineage>
</organism>
<feature type="transmembrane region" description="Helical" evidence="9">
    <location>
        <begin position="163"/>
        <end position="187"/>
    </location>
</feature>
<comment type="similarity">
    <text evidence="2 8">Belongs to the prokaryotic riboflavin transporter (P-RFT) (TC 2.A.87) family.</text>
</comment>
<dbReference type="InterPro" id="IPR024529">
    <property type="entry name" value="ECF_trnsprt_substrate-spec"/>
</dbReference>
<dbReference type="OrthoDB" id="9809216at2"/>
<comment type="caution">
    <text evidence="10">The sequence shown here is derived from an EMBL/GenBank/DDBJ whole genome shotgun (WGS) entry which is preliminary data.</text>
</comment>